<protein>
    <submittedName>
        <fullName evidence="1">Uncharacterized protein</fullName>
    </submittedName>
</protein>
<reference evidence="1" key="1">
    <citation type="submission" date="2012-03" db="EMBL/GenBank/DDBJ databases">
        <title>Functional metagenomics reveals considerable lignocellulase gene clusters in the gut microbiome of a wood-feeding higher termite.</title>
        <authorList>
            <person name="Liu N."/>
        </authorList>
    </citation>
    <scope>NUCLEOTIDE SEQUENCE</scope>
</reference>
<organism evidence="1">
    <name type="scientific">uncultured bacterium contig00032</name>
    <dbReference type="NCBI Taxonomy" id="1181521"/>
    <lineage>
        <taxon>Bacteria</taxon>
        <taxon>environmental samples</taxon>
    </lineage>
</organism>
<dbReference type="AlphaFoldDB" id="A0A806KAU1"/>
<evidence type="ECO:0000313" key="1">
    <source>
        <dbReference type="EMBL" id="AGS51706.1"/>
    </source>
</evidence>
<dbReference type="EMBL" id="JQ844168">
    <property type="protein sequence ID" value="AGS51706.1"/>
    <property type="molecule type" value="Genomic_DNA"/>
</dbReference>
<proteinExistence type="predicted"/>
<name>A0A806KAU1_9BACT</name>
<accession>A0A806KAU1</accession>
<sequence>MNFFISAVDNFLISLNMSFITISHPFMFKVHQLLFLSNGQCLKTNFSNNFTFSEKLPP</sequence>